<evidence type="ECO:0000313" key="4">
    <source>
        <dbReference type="Proteomes" id="UP001143362"/>
    </source>
</evidence>
<dbReference type="RefSeq" id="WP_279244679.1">
    <property type="nucleotide sequence ID" value="NZ_SHNN01000001.1"/>
</dbReference>
<evidence type="ECO:0000256" key="2">
    <source>
        <dbReference type="ARBA" id="ARBA00022840"/>
    </source>
</evidence>
<reference evidence="3" key="1">
    <citation type="submission" date="2019-02" db="EMBL/GenBank/DDBJ databases">
        <authorList>
            <person name="Li S.-H."/>
        </authorList>
    </citation>
    <scope>NUCLEOTIDE SEQUENCE</scope>
    <source>
        <strain evidence="3">IMCC14734</strain>
    </source>
</reference>
<gene>
    <name evidence="3" type="ORF">EYC98_07425</name>
</gene>
<dbReference type="InterPro" id="IPR043129">
    <property type="entry name" value="ATPase_NBD"/>
</dbReference>
<protein>
    <recommendedName>
        <fullName evidence="5">Hsp70 family protein</fullName>
    </recommendedName>
</protein>
<keyword evidence="2" id="KW-0067">ATP-binding</keyword>
<name>A0ABT3TEG8_9GAMM</name>
<evidence type="ECO:0000256" key="1">
    <source>
        <dbReference type="ARBA" id="ARBA00022741"/>
    </source>
</evidence>
<dbReference type="Proteomes" id="UP001143362">
    <property type="component" value="Unassembled WGS sequence"/>
</dbReference>
<comment type="caution">
    <text evidence="3">The sequence shown here is derived from an EMBL/GenBank/DDBJ whole genome shotgun (WGS) entry which is preliminary data.</text>
</comment>
<dbReference type="PANTHER" id="PTHR19375">
    <property type="entry name" value="HEAT SHOCK PROTEIN 70KDA"/>
    <property type="match status" value="1"/>
</dbReference>
<keyword evidence="1" id="KW-0547">Nucleotide-binding</keyword>
<dbReference type="InterPro" id="IPR013126">
    <property type="entry name" value="Hsp_70_fam"/>
</dbReference>
<sequence>MLFTSKKSAKPGIGIDFGTSNSAAAIFDGEHVRLVKLAAPDSVMPSANYIDRAYQSSIGQLAIDAYIEGNVGRKVELSLEVLGEARSGAGGGESAMGGAGESDTATVYGQAFNDSNLPGRLFRGTKRLLGNTKTERTVVFDKTFTLVALVTPILVGIRKSIEKAVGDKVTHACLGHPVNFEGTGSGRNSIALDRLGESYGYAGISEQSYCPEPTAATLSFLHNNPQSDDELVLTVDFGGGTLDFSVLQRDGSTFQVLATHGIALGGDRIDQTIFRELLFPLLGKGERWRRVVDGAEIDTLFPFSDFEEGLINWPISYTLNQNKYTSPVMDRMGQSDPAAEKFRRLYDLILQNYSYQVFDSIKELKAQLSFQESAILDIPEIDIQVVVERWEFEMIISDLLLEFEQAITVILKKANCRPDDIDLVIRTGGSSLIPAVKDILDNQFRGKVVEHDPFTSVAAGLAISNYYQYTENELS</sequence>
<evidence type="ECO:0008006" key="5">
    <source>
        <dbReference type="Google" id="ProtNLM"/>
    </source>
</evidence>
<dbReference type="Gene3D" id="3.30.420.40">
    <property type="match status" value="5"/>
</dbReference>
<accession>A0ABT3TEG8</accession>
<keyword evidence="4" id="KW-1185">Reference proteome</keyword>
<dbReference type="SUPFAM" id="SSF53067">
    <property type="entry name" value="Actin-like ATPase domain"/>
    <property type="match status" value="3"/>
</dbReference>
<organism evidence="3 4">
    <name type="scientific">Candidatus Litorirhabdus singularis</name>
    <dbReference type="NCBI Taxonomy" id="2518993"/>
    <lineage>
        <taxon>Bacteria</taxon>
        <taxon>Pseudomonadati</taxon>
        <taxon>Pseudomonadota</taxon>
        <taxon>Gammaproteobacteria</taxon>
        <taxon>Cellvibrionales</taxon>
        <taxon>Halieaceae</taxon>
        <taxon>Candidatus Litorirhabdus</taxon>
    </lineage>
</organism>
<dbReference type="EMBL" id="SHNN01000001">
    <property type="protein sequence ID" value="MCX2980707.1"/>
    <property type="molecule type" value="Genomic_DNA"/>
</dbReference>
<evidence type="ECO:0000313" key="3">
    <source>
        <dbReference type="EMBL" id="MCX2980707.1"/>
    </source>
</evidence>
<dbReference type="Pfam" id="PF00012">
    <property type="entry name" value="HSP70"/>
    <property type="match status" value="2"/>
</dbReference>
<proteinExistence type="predicted"/>
<dbReference type="Gene3D" id="3.90.640.10">
    <property type="entry name" value="Actin, Chain A, domain 4"/>
    <property type="match status" value="2"/>
</dbReference>